<reference evidence="1 2" key="1">
    <citation type="journal article" date="2013" name="Curr. Biol.">
        <title>The Genome of the Foraminiferan Reticulomyxa filosa.</title>
        <authorList>
            <person name="Glockner G."/>
            <person name="Hulsmann N."/>
            <person name="Schleicher M."/>
            <person name="Noegel A.A."/>
            <person name="Eichinger L."/>
            <person name="Gallinger C."/>
            <person name="Pawlowski J."/>
            <person name="Sierra R."/>
            <person name="Euteneuer U."/>
            <person name="Pillet L."/>
            <person name="Moustafa A."/>
            <person name="Platzer M."/>
            <person name="Groth M."/>
            <person name="Szafranski K."/>
            <person name="Schliwa M."/>
        </authorList>
    </citation>
    <scope>NUCLEOTIDE SEQUENCE [LARGE SCALE GENOMIC DNA]</scope>
</reference>
<comment type="caution">
    <text evidence="1">The sequence shown here is derived from an EMBL/GenBank/DDBJ whole genome shotgun (WGS) entry which is preliminary data.</text>
</comment>
<proteinExistence type="predicted"/>
<sequence length="239" mass="28206">MGSYCSSCSDKTHIENTRAKREPILTEVISLLACCFSWLETCKIVHQKLKRTFYRNKRVQFRTFKQMEWLAKSLCLGLLNESQSTVSSKKSMDLSNFEKLFEELGKFMKTLPPKSRKYIWDHAVTEKKGDDNTKKVIDKTTDQEQITRLLCDCVIVFIKYLNRNEKPLKSKSVLPYVEPAARWIFDNYGELERLQFELETNYFADILAEYQVQLLCLFKKKLTVVLFTFVQRMCFYTSI</sequence>
<organism evidence="1 2">
    <name type="scientific">Reticulomyxa filosa</name>
    <dbReference type="NCBI Taxonomy" id="46433"/>
    <lineage>
        <taxon>Eukaryota</taxon>
        <taxon>Sar</taxon>
        <taxon>Rhizaria</taxon>
        <taxon>Retaria</taxon>
        <taxon>Foraminifera</taxon>
        <taxon>Monothalamids</taxon>
        <taxon>Reticulomyxidae</taxon>
        <taxon>Reticulomyxa</taxon>
    </lineage>
</organism>
<evidence type="ECO:0000313" key="2">
    <source>
        <dbReference type="Proteomes" id="UP000023152"/>
    </source>
</evidence>
<keyword evidence="2" id="KW-1185">Reference proteome</keyword>
<dbReference type="AlphaFoldDB" id="X6MQ36"/>
<accession>X6MQ36</accession>
<dbReference type="EMBL" id="ASPP01018557">
    <property type="protein sequence ID" value="ETO16118.1"/>
    <property type="molecule type" value="Genomic_DNA"/>
</dbReference>
<protein>
    <submittedName>
        <fullName evidence="1">Uncharacterized protein</fullName>
    </submittedName>
</protein>
<gene>
    <name evidence="1" type="ORF">RFI_21238</name>
</gene>
<name>X6MQ36_RETFI</name>
<evidence type="ECO:0000313" key="1">
    <source>
        <dbReference type="EMBL" id="ETO16118.1"/>
    </source>
</evidence>
<dbReference type="Proteomes" id="UP000023152">
    <property type="component" value="Unassembled WGS sequence"/>
</dbReference>